<proteinExistence type="predicted"/>
<dbReference type="RefSeq" id="WP_180306682.1">
    <property type="nucleotide sequence ID" value="NZ_CP058952.1"/>
</dbReference>
<feature type="compositionally biased region" description="Low complexity" evidence="2">
    <location>
        <begin position="219"/>
        <end position="228"/>
    </location>
</feature>
<keyword evidence="3" id="KW-0732">Signal</keyword>
<dbReference type="KEGG" id="cfon:HZU75_14315"/>
<accession>A0A7D5ZFD7</accession>
<feature type="signal peptide" evidence="3">
    <location>
        <begin position="1"/>
        <end position="26"/>
    </location>
</feature>
<name>A0A7D5ZFD7_9NEIS</name>
<dbReference type="Proteomes" id="UP000510822">
    <property type="component" value="Chromosome"/>
</dbReference>
<gene>
    <name evidence="5" type="ORF">HZU75_14315</name>
</gene>
<dbReference type="EMBL" id="CP058952">
    <property type="protein sequence ID" value="QLI82606.1"/>
    <property type="molecule type" value="Genomic_DNA"/>
</dbReference>
<evidence type="ECO:0000256" key="2">
    <source>
        <dbReference type="SAM" id="MobiDB-lite"/>
    </source>
</evidence>
<reference evidence="5 6" key="1">
    <citation type="journal article" date="2016" name="Int. J. Syst. Evol. Microbiol.">
        <title>Chitinibacter fontanus sp. nov., isolated from a spring.</title>
        <authorList>
            <person name="Sheu S.Y."/>
            <person name="Li Y.S."/>
            <person name="Young C.C."/>
            <person name="Chen W.M."/>
        </authorList>
    </citation>
    <scope>NUCLEOTIDE SEQUENCE [LARGE SCALE GENOMIC DNA]</scope>
    <source>
        <strain evidence="5 6">STM-7</strain>
    </source>
</reference>
<dbReference type="Gene3D" id="1.25.40.10">
    <property type="entry name" value="Tetratricopeptide repeat domain"/>
    <property type="match status" value="1"/>
</dbReference>
<evidence type="ECO:0000256" key="3">
    <source>
        <dbReference type="SAM" id="SignalP"/>
    </source>
</evidence>
<keyword evidence="1" id="KW-0802">TPR repeat</keyword>
<dbReference type="InterPro" id="IPR011990">
    <property type="entry name" value="TPR-like_helical_dom_sf"/>
</dbReference>
<evidence type="ECO:0000313" key="6">
    <source>
        <dbReference type="Proteomes" id="UP000510822"/>
    </source>
</evidence>
<feature type="chain" id="PRO_5028805065" evidence="3">
    <location>
        <begin position="27"/>
        <end position="837"/>
    </location>
</feature>
<feature type="region of interest" description="Disordered" evidence="2">
    <location>
        <begin position="213"/>
        <end position="247"/>
    </location>
</feature>
<dbReference type="Pfam" id="PF13283">
    <property type="entry name" value="NfrA_C"/>
    <property type="match status" value="1"/>
</dbReference>
<keyword evidence="6" id="KW-1185">Reference proteome</keyword>
<evidence type="ECO:0000313" key="5">
    <source>
        <dbReference type="EMBL" id="QLI82606.1"/>
    </source>
</evidence>
<feature type="repeat" description="TPR" evidence="1">
    <location>
        <begin position="464"/>
        <end position="497"/>
    </location>
</feature>
<feature type="domain" description="Bacteriophage N4 adsorption protein A C-terminal" evidence="4">
    <location>
        <begin position="666"/>
        <end position="823"/>
    </location>
</feature>
<dbReference type="PROSITE" id="PS50005">
    <property type="entry name" value="TPR"/>
    <property type="match status" value="1"/>
</dbReference>
<dbReference type="InterPro" id="IPR025137">
    <property type="entry name" value="NfrA_C"/>
</dbReference>
<dbReference type="AlphaFoldDB" id="A0A7D5ZFD7"/>
<protein>
    <submittedName>
        <fullName evidence="5">Tetratricopeptide repeat protein</fullName>
    </submittedName>
</protein>
<dbReference type="SUPFAM" id="SSF48452">
    <property type="entry name" value="TPR-like"/>
    <property type="match status" value="2"/>
</dbReference>
<organism evidence="5 6">
    <name type="scientific">Chitinibacter fontanus</name>
    <dbReference type="NCBI Taxonomy" id="1737446"/>
    <lineage>
        <taxon>Bacteria</taxon>
        <taxon>Pseudomonadati</taxon>
        <taxon>Pseudomonadota</taxon>
        <taxon>Betaproteobacteria</taxon>
        <taxon>Neisseriales</taxon>
        <taxon>Chitinibacteraceae</taxon>
        <taxon>Chitinibacter</taxon>
    </lineage>
</organism>
<sequence>MKKPIFVVPVLLSSLLLAGLATPAQASWLGDEWRNFRTYPRLNKAYELYRKNDLAGARPLVEEVVRIDPKAREARILLSQICSRLGDATCLDQQGVQWTHLRPNDALGPYLQAYAAYLQQNWTIVPAYASAALARSGLTATQQQRGARAWVTSLLHEQRKTEAQQAIRLLQAKQVPIAASDLQNWQQQLAEEPTATEDVPTVAVAEIAPPISSAKQKKTSSSTQTKNKVAVKKASDQTAVSPPKSPEFPYRELSEAERQAELSALFASFIRQARYQELELSVQALQDAQLYTPAIEQQLANHLSGKHCAELLKLVSVSSNAKTTSSHSQLAAAYCAQQENDPALAAQYYVSAQKIARELGKPVPLDWVREEADARLAAGELEDALELYDQVNQRAPNPALAKHIAGLALAHPELPYSPALLARYAAALPPGEVPLSHARKLMQQQNWSGASAAYQQALAENEQADSWYELAQAYRHLNQTAEQGAALAKAAQLSPNNAQFQAEYGYWLQQSKQIAPALGALNTAYQLEPARKELLPDLAQLASDDGQRTVAAQYWRQSIDSAATIAERLSYDTDTAAEREFGWQRGVQTHEDRWNFILGGQWRLDNQPTSQIMTSPVQYAQYNSQLTASAAYRLDPIWDNAHPTYVFGRVTTGLEDYSLKPLRQGWMTGLGLSQRLSKDYNLLGSVEWLHHEYGKLNDDVMLRLSGSHSIGTDWNAVDNAWTMLNIYGDYAWLVRDRNYYFTTKAEAGRHYKTPELGSKTTLEPYLNTIFTMNNANDEDTTVSRWDIGLGVALNLWHGGDQWRAPDWNQRLSLEVRQVIGGNTKERHSIMFNWQLVH</sequence>
<dbReference type="InterPro" id="IPR019734">
    <property type="entry name" value="TPR_rpt"/>
</dbReference>
<evidence type="ECO:0000256" key="1">
    <source>
        <dbReference type="PROSITE-ProRule" id="PRU00339"/>
    </source>
</evidence>
<evidence type="ECO:0000259" key="4">
    <source>
        <dbReference type="Pfam" id="PF13283"/>
    </source>
</evidence>